<proteinExistence type="predicted"/>
<keyword evidence="3" id="KW-0472">Membrane</keyword>
<gene>
    <name evidence="5" type="ORF">HHUB_1357</name>
</gene>
<dbReference type="PANTHER" id="PTHR22777:SF17">
    <property type="entry name" value="UPF0053 PROTEIN SLL0260"/>
    <property type="match status" value="1"/>
</dbReference>
<dbReference type="STRING" id="1407499.HHUB_1357"/>
<organism evidence="5 6">
    <name type="scientific">Halobacterium hubeiense</name>
    <dbReference type="NCBI Taxonomy" id="1407499"/>
    <lineage>
        <taxon>Archaea</taxon>
        <taxon>Methanobacteriati</taxon>
        <taxon>Methanobacteriota</taxon>
        <taxon>Stenosarchaea group</taxon>
        <taxon>Halobacteria</taxon>
        <taxon>Halobacteriales</taxon>
        <taxon>Halobacteriaceae</taxon>
        <taxon>Halobacterium</taxon>
    </lineage>
</organism>
<dbReference type="KEGG" id="hhb:Hhub_1357"/>
<keyword evidence="6" id="KW-1185">Reference proteome</keyword>
<dbReference type="InterPro" id="IPR002550">
    <property type="entry name" value="CNNM"/>
</dbReference>
<dbReference type="RefSeq" id="WP_059055620.1">
    <property type="nucleotide sequence ID" value="NZ_CEML01000002.1"/>
</dbReference>
<accession>A0A0U5H071</accession>
<feature type="domain" description="CNNM transmembrane" evidence="4">
    <location>
        <begin position="3"/>
        <end position="172"/>
    </location>
</feature>
<evidence type="ECO:0000256" key="2">
    <source>
        <dbReference type="ARBA" id="ARBA00023122"/>
    </source>
</evidence>
<keyword evidence="2" id="KW-0129">CBS domain</keyword>
<dbReference type="PANTHER" id="PTHR22777">
    <property type="entry name" value="HEMOLYSIN-RELATED"/>
    <property type="match status" value="1"/>
</dbReference>
<sequence>MALDLSVLPSLAAVAVLLAVSAYFSSTEIALFSLTDERIAALAGEDERGPELKRLRDDPHRLLVTILVGNNVVNIAVSSILTVLLVTYLPPELAVVGTTLVATSLVLVCGEILPKSWGLANAESWALTTARPLKYIALALWPLVAFFDAITRRLAGATGGSPHIEQELLEEE</sequence>
<protein>
    <submittedName>
        <fullName evidence="5">DUF21 domain protein</fullName>
    </submittedName>
</protein>
<feature type="transmembrane region" description="Helical" evidence="3">
    <location>
        <begin position="62"/>
        <end position="86"/>
    </location>
</feature>
<keyword evidence="3" id="KW-0812">Transmembrane</keyword>
<evidence type="ECO:0000259" key="4">
    <source>
        <dbReference type="PROSITE" id="PS51846"/>
    </source>
</evidence>
<keyword evidence="3" id="KW-1133">Transmembrane helix</keyword>
<dbReference type="Pfam" id="PF01595">
    <property type="entry name" value="CNNM"/>
    <property type="match status" value="1"/>
</dbReference>
<dbReference type="Proteomes" id="UP000066737">
    <property type="component" value="Chromosome I"/>
</dbReference>
<dbReference type="GeneID" id="91108831"/>
<feature type="transmembrane region" description="Helical" evidence="3">
    <location>
        <begin position="93"/>
        <end position="113"/>
    </location>
</feature>
<dbReference type="EMBL" id="LN831302">
    <property type="protein sequence ID" value="CQH47815.1"/>
    <property type="molecule type" value="Genomic_DNA"/>
</dbReference>
<evidence type="ECO:0000313" key="6">
    <source>
        <dbReference type="Proteomes" id="UP000066737"/>
    </source>
</evidence>
<evidence type="ECO:0000256" key="1">
    <source>
        <dbReference type="ARBA" id="ARBA00022737"/>
    </source>
</evidence>
<dbReference type="OrthoDB" id="326790at2157"/>
<dbReference type="AlphaFoldDB" id="A0A0U5H071"/>
<reference evidence="6" key="1">
    <citation type="journal article" date="2016" name="Environ. Microbiol.">
        <title>The complete genome of a viable archaeum isolated from 123-million-year-old rock salt.</title>
        <authorList>
            <person name="Jaakkola S.T."/>
            <person name="Pfeiffer F."/>
            <person name="Ravantti J.J."/>
            <person name="Guo Q."/>
            <person name="Liu Y."/>
            <person name="Chen X."/>
            <person name="Ma H."/>
            <person name="Yang C."/>
            <person name="Oksanen H.M."/>
            <person name="Bamford D.H."/>
        </authorList>
    </citation>
    <scope>NUCLEOTIDE SEQUENCE</scope>
    <source>
        <strain evidence="6">JI20-1</strain>
    </source>
</reference>
<dbReference type="PROSITE" id="PS51846">
    <property type="entry name" value="CNNM"/>
    <property type="match status" value="1"/>
</dbReference>
<evidence type="ECO:0000313" key="5">
    <source>
        <dbReference type="EMBL" id="CQH47815.1"/>
    </source>
</evidence>
<name>A0A0U5H071_9EURY</name>
<evidence type="ECO:0000256" key="3">
    <source>
        <dbReference type="SAM" id="Phobius"/>
    </source>
</evidence>
<keyword evidence="1" id="KW-0677">Repeat</keyword>